<evidence type="ECO:0000313" key="2">
    <source>
        <dbReference type="Proteomes" id="UP000295058"/>
    </source>
</evidence>
<evidence type="ECO:0008006" key="3">
    <source>
        <dbReference type="Google" id="ProtNLM"/>
    </source>
</evidence>
<name>A0ABY2EWE2_9GAMM</name>
<evidence type="ECO:0000313" key="1">
    <source>
        <dbReference type="EMBL" id="TDW56982.1"/>
    </source>
</evidence>
<reference evidence="1 2" key="1">
    <citation type="submission" date="2019-03" db="EMBL/GenBank/DDBJ databases">
        <title>Genomic Encyclopedia of Archaeal and Bacterial Type Strains, Phase II (KMG-II): from individual species to whole genera.</title>
        <authorList>
            <person name="Goeker M."/>
        </authorList>
    </citation>
    <scope>NUCLEOTIDE SEQUENCE [LARGE SCALE GENOMIC DNA]</scope>
    <source>
        <strain evidence="1 2">DSM 15594</strain>
    </source>
</reference>
<proteinExistence type="predicted"/>
<dbReference type="RefSeq" id="WP_134114000.1">
    <property type="nucleotide sequence ID" value="NZ_NQJF01000002.1"/>
</dbReference>
<dbReference type="EMBL" id="SODO01000012">
    <property type="protein sequence ID" value="TDW56982.1"/>
    <property type="molecule type" value="Genomic_DNA"/>
</dbReference>
<dbReference type="Proteomes" id="UP000295058">
    <property type="component" value="Unassembled WGS sequence"/>
</dbReference>
<protein>
    <recommendedName>
        <fullName evidence="3">T2SS protein L</fullName>
    </recommendedName>
</protein>
<accession>A0ABY2EWE2</accession>
<keyword evidence="2" id="KW-1185">Reference proteome</keyword>
<organism evidence="1 2">
    <name type="scientific">Oceanimonas baumannii</name>
    <dbReference type="NCBI Taxonomy" id="129578"/>
    <lineage>
        <taxon>Bacteria</taxon>
        <taxon>Pseudomonadati</taxon>
        <taxon>Pseudomonadota</taxon>
        <taxon>Gammaproteobacteria</taxon>
        <taxon>Aeromonadales</taxon>
        <taxon>Aeromonadaceae</taxon>
        <taxon>Oceanimonas</taxon>
    </lineage>
</organism>
<sequence length="364" mass="41731">MLNKIQKEHLLWPLSCSDQKTALAVKVGRFDRVIGLVPQSVCLFKQFQYETDIIAKSDIASCVENELKTLVEWPDYDFYFLVNEINHHWQVSVWIWQKKQVEFTAEITHVIPAMAYYLGMMNISGRKSVLFYKEGNAIWTCSVSAHDAIERVGSLRMAHQRHLVLSCQRDQVVCFTNDPEHIGLELEWSALKEKTSWRVLQAGKRADKLDLSNPLPLYRVLGVLSVLWLVYMAMDYTWLNSKHSAIKDEVNVLQADVQDVLDARRHFQDVSENMEKINGALDKQQQLVGYLDELLSALSPEVVIERISYKENVVTLRGAATDSNQFLESLTSMNSVETARLLGEITFNSDGMQVFRAEVRLKNS</sequence>
<comment type="caution">
    <text evidence="1">The sequence shown here is derived from an EMBL/GenBank/DDBJ whole genome shotgun (WGS) entry which is preliminary data.</text>
</comment>
<gene>
    <name evidence="1" type="ORF">LY04_02787</name>
</gene>